<protein>
    <recommendedName>
        <fullName evidence="3">C2H2-type domain-containing protein</fullName>
    </recommendedName>
</protein>
<dbReference type="AlphaFoldDB" id="A0AAV4EUI0"/>
<dbReference type="Proteomes" id="UP000762676">
    <property type="component" value="Unassembled WGS sequence"/>
</dbReference>
<comment type="caution">
    <text evidence="1">The sequence shown here is derived from an EMBL/GenBank/DDBJ whole genome shotgun (WGS) entry which is preliminary data.</text>
</comment>
<accession>A0AAV4EUI0</accession>
<dbReference type="EMBL" id="BMAT01007441">
    <property type="protein sequence ID" value="GFR64411.1"/>
    <property type="molecule type" value="Genomic_DNA"/>
</dbReference>
<evidence type="ECO:0000313" key="2">
    <source>
        <dbReference type="Proteomes" id="UP000762676"/>
    </source>
</evidence>
<reference evidence="1 2" key="1">
    <citation type="journal article" date="2021" name="Elife">
        <title>Chloroplast acquisition without the gene transfer in kleptoplastic sea slugs, Plakobranchus ocellatus.</title>
        <authorList>
            <person name="Maeda T."/>
            <person name="Takahashi S."/>
            <person name="Yoshida T."/>
            <person name="Shimamura S."/>
            <person name="Takaki Y."/>
            <person name="Nagai Y."/>
            <person name="Toyoda A."/>
            <person name="Suzuki Y."/>
            <person name="Arimoto A."/>
            <person name="Ishii H."/>
            <person name="Satoh N."/>
            <person name="Nishiyama T."/>
            <person name="Hasebe M."/>
            <person name="Maruyama T."/>
            <person name="Minagawa J."/>
            <person name="Obokata J."/>
            <person name="Shigenobu S."/>
        </authorList>
    </citation>
    <scope>NUCLEOTIDE SEQUENCE [LARGE SCALE GENOMIC DNA]</scope>
</reference>
<dbReference type="InterPro" id="IPR009003">
    <property type="entry name" value="Peptidase_S1_PA"/>
</dbReference>
<proteinExistence type="predicted"/>
<dbReference type="SUPFAM" id="SSF50494">
    <property type="entry name" value="Trypsin-like serine proteases"/>
    <property type="match status" value="1"/>
</dbReference>
<keyword evidence="2" id="KW-1185">Reference proteome</keyword>
<sequence length="265" mass="30217">MHCTSPDRPDDDDFAADRGTAKLRSGTGYVWGFCDSEYMEPCSCDKCGGKVKKKRKFYVHTARHVVYNAEEARRTKVDLFYDDDKCLYDGSMKSVWGVDLSVDKPDRDWCKILCVTCDEDLVERIASSFLGGSNFIHIQPQDISDLGLLPSCNEDCDPVLIVSHPHARPKKITAGEVRRYQDVDYPRLDYTTPTCPGSSGANVFAYDRDIGEFSYFLWSIPVHSGSFAEPSLWRNLLRRLFNRPRRRKTTPEQLNYAHDPLLGSH</sequence>
<gene>
    <name evidence="1" type="ORF">ElyMa_003631700</name>
</gene>
<evidence type="ECO:0008006" key="3">
    <source>
        <dbReference type="Google" id="ProtNLM"/>
    </source>
</evidence>
<organism evidence="1 2">
    <name type="scientific">Elysia marginata</name>
    <dbReference type="NCBI Taxonomy" id="1093978"/>
    <lineage>
        <taxon>Eukaryota</taxon>
        <taxon>Metazoa</taxon>
        <taxon>Spiralia</taxon>
        <taxon>Lophotrochozoa</taxon>
        <taxon>Mollusca</taxon>
        <taxon>Gastropoda</taxon>
        <taxon>Heterobranchia</taxon>
        <taxon>Euthyneura</taxon>
        <taxon>Panpulmonata</taxon>
        <taxon>Sacoglossa</taxon>
        <taxon>Placobranchoidea</taxon>
        <taxon>Plakobranchidae</taxon>
        <taxon>Elysia</taxon>
    </lineage>
</organism>
<evidence type="ECO:0000313" key="1">
    <source>
        <dbReference type="EMBL" id="GFR64411.1"/>
    </source>
</evidence>
<name>A0AAV4EUI0_9GAST</name>